<feature type="non-terminal residue" evidence="1">
    <location>
        <position position="598"/>
    </location>
</feature>
<name>A0A3B0UZ05_9ZZZZ</name>
<evidence type="ECO:0000313" key="1">
    <source>
        <dbReference type="EMBL" id="VAW33383.1"/>
    </source>
</evidence>
<dbReference type="EMBL" id="UOEU01000446">
    <property type="protein sequence ID" value="VAW33383.1"/>
    <property type="molecule type" value="Genomic_DNA"/>
</dbReference>
<protein>
    <submittedName>
        <fullName evidence="1">Uncharacterized protein</fullName>
    </submittedName>
</protein>
<organism evidence="1">
    <name type="scientific">hydrothermal vent metagenome</name>
    <dbReference type="NCBI Taxonomy" id="652676"/>
    <lineage>
        <taxon>unclassified sequences</taxon>
        <taxon>metagenomes</taxon>
        <taxon>ecological metagenomes</taxon>
    </lineage>
</organism>
<dbReference type="Pfam" id="PF20773">
    <property type="entry name" value="InhA-like_MAM"/>
    <property type="match status" value="1"/>
</dbReference>
<sequence length="598" mass="65521">MHKWQRWLPLILLLLLAACTNKIDSPPTRVSNDDDDDTSVLATAVPTEAVPTQPPIVDSPTPTVGETAVSPTTPVIYEQLSRAPVTAVEQTTFEQLEANYPPERDDLALAIAYRGLTELPTGNPTAKNYAIGDSEPISISNTDLNTTSSPDFILLYISDHAYFWFDTTPGLNQPTSSTLASTGEAFDAIYEQTRRIFGSEDNPGIDGDPRIHIVNASPLSVCDVTINNPNQCGLGGYFGSSDILPQSVDPTSNEREMFVMNGSFFGSGSYLDILAHEFRHMIGYRYDANDWDWEVEGSAMLAEDLLGFPSDSISRGNAFLSNPDQQLNRWGDGNTLSYYGQGYVMNRYIYNRLGDKLYLQFATHSEPGFAAIDALAAENGLDFDGMSLWLDWLAALAIHSNANAPAIYDLPAGLNTAASSDILNFPTNIETTVHQYAADYYQLLGDGDVTLRFTGSNHVPLLSVLPPSGQQMWLANRANYSNMRLTREFDLTGVNSATLEYAVFHDIEIGYDFAYVSVSSDGGQTWQGVSGKNMQGAAFEDDPSDVAYTDQFYTGESGQWVKETADLTPFAGQVIQIRFEYVTDPILTFGGIAFDDIA</sequence>
<dbReference type="AlphaFoldDB" id="A0A3B0UZ05"/>
<dbReference type="PROSITE" id="PS51257">
    <property type="entry name" value="PROKAR_LIPOPROTEIN"/>
    <property type="match status" value="1"/>
</dbReference>
<gene>
    <name evidence="1" type="ORF">MNBD_CHLOROFLEXI01-2713</name>
</gene>
<proteinExistence type="predicted"/>
<accession>A0A3B0UZ05</accession>
<reference evidence="1" key="1">
    <citation type="submission" date="2018-06" db="EMBL/GenBank/DDBJ databases">
        <authorList>
            <person name="Zhirakovskaya E."/>
        </authorList>
    </citation>
    <scope>NUCLEOTIDE SEQUENCE</scope>
</reference>